<evidence type="ECO:0000256" key="3">
    <source>
        <dbReference type="ARBA" id="ARBA00023163"/>
    </source>
</evidence>
<dbReference type="SMART" id="SM00342">
    <property type="entry name" value="HTH_ARAC"/>
    <property type="match status" value="1"/>
</dbReference>
<dbReference type="PANTHER" id="PTHR46796">
    <property type="entry name" value="HTH-TYPE TRANSCRIPTIONAL ACTIVATOR RHAS-RELATED"/>
    <property type="match status" value="1"/>
</dbReference>
<evidence type="ECO:0000313" key="5">
    <source>
        <dbReference type="EMBL" id="KAB2346026.1"/>
    </source>
</evidence>
<dbReference type="Gene3D" id="1.10.10.60">
    <property type="entry name" value="Homeodomain-like"/>
    <property type="match status" value="1"/>
</dbReference>
<feature type="domain" description="HTH araC/xylS-type" evidence="4">
    <location>
        <begin position="181"/>
        <end position="279"/>
    </location>
</feature>
<proteinExistence type="predicted"/>
<name>A0A6H9YQJ9_9ACTN</name>
<reference evidence="5 6" key="1">
    <citation type="submission" date="2019-09" db="EMBL/GenBank/DDBJ databases">
        <title>Actinomadura physcomitrii sp. nov., a novel actinomycete isolated from moss [Physcomitrium sphaericum (Ludw) Fuernr].</title>
        <authorList>
            <person name="Zhuang X."/>
            <person name="Liu C."/>
        </authorList>
    </citation>
    <scope>NUCLEOTIDE SEQUENCE [LARGE SCALE GENOMIC DNA]</scope>
    <source>
        <strain evidence="5 6">HMC1</strain>
    </source>
</reference>
<comment type="caution">
    <text evidence="5">The sequence shown here is derived from an EMBL/GenBank/DDBJ whole genome shotgun (WGS) entry which is preliminary data.</text>
</comment>
<keyword evidence="3" id="KW-0804">Transcription</keyword>
<keyword evidence="2" id="KW-0238">DNA-binding</keyword>
<accession>A0A6H9YQJ9</accession>
<keyword evidence="6" id="KW-1185">Reference proteome</keyword>
<evidence type="ECO:0000256" key="1">
    <source>
        <dbReference type="ARBA" id="ARBA00023015"/>
    </source>
</evidence>
<dbReference type="OrthoDB" id="4549023at2"/>
<sequence>MSEAPRRVALVRTAQVVAESPHFVIHTVECADDHAWWSEPELSVAAQIILVRRGRFRVSSRGREVMVDPTVGYLHGAGEEERFSHPAGGDSCTSVTFTAGALIDELWPEPAGGSRSAVSPAVSPAVRVDPRLEFAHRMLPRSLDDPAFGGAEAVLDLLTLALRGSRGASPGHAPGRAGLAERAREAIAAAEREAADLVGLARLLETSPSHLSRTFRHHVGMTVSRYRNRVRVSRALAAIEAGETDLAALALALGFSDQAHFSRVMRDELGHTPGRVRALLAA</sequence>
<dbReference type="EMBL" id="WBMT01000012">
    <property type="protein sequence ID" value="KAB2346026.1"/>
    <property type="molecule type" value="Genomic_DNA"/>
</dbReference>
<organism evidence="5 6">
    <name type="scientific">Actinomadura rudentiformis</name>
    <dbReference type="NCBI Taxonomy" id="359158"/>
    <lineage>
        <taxon>Bacteria</taxon>
        <taxon>Bacillati</taxon>
        <taxon>Actinomycetota</taxon>
        <taxon>Actinomycetes</taxon>
        <taxon>Streptosporangiales</taxon>
        <taxon>Thermomonosporaceae</taxon>
        <taxon>Actinomadura</taxon>
    </lineage>
</organism>
<dbReference type="SUPFAM" id="SSF46689">
    <property type="entry name" value="Homeodomain-like"/>
    <property type="match status" value="2"/>
</dbReference>
<evidence type="ECO:0000259" key="4">
    <source>
        <dbReference type="PROSITE" id="PS01124"/>
    </source>
</evidence>
<gene>
    <name evidence="5" type="ORF">F8566_25265</name>
</gene>
<dbReference type="InterPro" id="IPR018060">
    <property type="entry name" value="HTH_AraC"/>
</dbReference>
<dbReference type="GO" id="GO:0043565">
    <property type="term" value="F:sequence-specific DNA binding"/>
    <property type="evidence" value="ECO:0007669"/>
    <property type="project" value="InterPro"/>
</dbReference>
<dbReference type="PROSITE" id="PS01124">
    <property type="entry name" value="HTH_ARAC_FAMILY_2"/>
    <property type="match status" value="1"/>
</dbReference>
<protein>
    <submittedName>
        <fullName evidence="5">Helix-turn-helix transcriptional regulator</fullName>
    </submittedName>
</protein>
<dbReference type="InterPro" id="IPR050204">
    <property type="entry name" value="AraC_XylS_family_regulators"/>
</dbReference>
<dbReference type="Proteomes" id="UP000468735">
    <property type="component" value="Unassembled WGS sequence"/>
</dbReference>
<evidence type="ECO:0000256" key="2">
    <source>
        <dbReference type="ARBA" id="ARBA00023125"/>
    </source>
</evidence>
<keyword evidence="1" id="KW-0805">Transcription regulation</keyword>
<dbReference type="GO" id="GO:0003700">
    <property type="term" value="F:DNA-binding transcription factor activity"/>
    <property type="evidence" value="ECO:0007669"/>
    <property type="project" value="InterPro"/>
</dbReference>
<dbReference type="Pfam" id="PF12833">
    <property type="entry name" value="HTH_18"/>
    <property type="match status" value="1"/>
</dbReference>
<evidence type="ECO:0000313" key="6">
    <source>
        <dbReference type="Proteomes" id="UP000468735"/>
    </source>
</evidence>
<dbReference type="AlphaFoldDB" id="A0A6H9YQJ9"/>
<dbReference type="InterPro" id="IPR009057">
    <property type="entry name" value="Homeodomain-like_sf"/>
</dbReference>